<evidence type="ECO:0000256" key="1">
    <source>
        <dbReference type="SAM" id="SignalP"/>
    </source>
</evidence>
<comment type="caution">
    <text evidence="3">The sequence shown here is derived from an EMBL/GenBank/DDBJ whole genome shotgun (WGS) entry which is preliminary data.</text>
</comment>
<dbReference type="Pfam" id="PF13472">
    <property type="entry name" value="Lipase_GDSL_2"/>
    <property type="match status" value="1"/>
</dbReference>
<dbReference type="PANTHER" id="PTHR30383:SF24">
    <property type="entry name" value="THIOESTERASE 1_PROTEASE 1_LYSOPHOSPHOLIPASE L1"/>
    <property type="match status" value="1"/>
</dbReference>
<keyword evidence="1" id="KW-0732">Signal</keyword>
<name>A0ABU0W865_9GAMM</name>
<protein>
    <submittedName>
        <fullName evidence="3">Arylesterase</fullName>
    </submittedName>
</protein>
<evidence type="ECO:0000259" key="2">
    <source>
        <dbReference type="Pfam" id="PF13472"/>
    </source>
</evidence>
<proteinExistence type="predicted"/>
<dbReference type="CDD" id="cd01822">
    <property type="entry name" value="Lysophospholipase_L1_like"/>
    <property type="match status" value="1"/>
</dbReference>
<feature type="chain" id="PRO_5046667403" evidence="1">
    <location>
        <begin position="22"/>
        <end position="210"/>
    </location>
</feature>
<dbReference type="EMBL" id="JAVDDT010000006">
    <property type="protein sequence ID" value="MDQ2070220.1"/>
    <property type="molecule type" value="Genomic_DNA"/>
</dbReference>
<dbReference type="SUPFAM" id="SSF52266">
    <property type="entry name" value="SGNH hydrolase"/>
    <property type="match status" value="1"/>
</dbReference>
<organism evidence="3 4">
    <name type="scientific">Natronospira bacteriovora</name>
    <dbReference type="NCBI Taxonomy" id="3069753"/>
    <lineage>
        <taxon>Bacteria</taxon>
        <taxon>Pseudomonadati</taxon>
        <taxon>Pseudomonadota</taxon>
        <taxon>Gammaproteobacteria</taxon>
        <taxon>Natronospirales</taxon>
        <taxon>Natronospiraceae</taxon>
        <taxon>Natronospira</taxon>
    </lineage>
</organism>
<feature type="domain" description="SGNH hydrolase-type esterase" evidence="2">
    <location>
        <begin position="32"/>
        <end position="191"/>
    </location>
</feature>
<keyword evidence="4" id="KW-1185">Reference proteome</keyword>
<dbReference type="Gene3D" id="3.40.50.1110">
    <property type="entry name" value="SGNH hydrolase"/>
    <property type="match status" value="1"/>
</dbReference>
<evidence type="ECO:0000313" key="3">
    <source>
        <dbReference type="EMBL" id="MDQ2070220.1"/>
    </source>
</evidence>
<reference evidence="3 4" key="1">
    <citation type="submission" date="2023-08" db="EMBL/GenBank/DDBJ databases">
        <title>Whole-genome sequencing of halo(alkali)philic microorganisms from hypersaline lakes.</title>
        <authorList>
            <person name="Sorokin D.Y."/>
            <person name="Abbas B."/>
            <person name="Merkel A.Y."/>
        </authorList>
    </citation>
    <scope>NUCLEOTIDE SEQUENCE [LARGE SCALE GENOMIC DNA]</scope>
    <source>
        <strain evidence="3 4">AB-CW4</strain>
    </source>
</reference>
<dbReference type="InterPro" id="IPR013830">
    <property type="entry name" value="SGNH_hydro"/>
</dbReference>
<sequence length="210" mass="22468">MLRAASFICLLLLLCALSVQAEQDTSPGPILVIGDSLSADYGFDRAQGWVNLLEARLDERGESRGVVNAAISGDTTRSGRARIAAALERHEPSLVIIQLGGNDGLRGLPVEETAANLRQMIAASQAAGARVLLVGVRMPPNYGRRFTEAFADMYRTVAADTGVVLVPRILEGVAERENLMQADGIHPTAEAQPLILDNLWPAIEGLLETN</sequence>
<evidence type="ECO:0000313" key="4">
    <source>
        <dbReference type="Proteomes" id="UP001239019"/>
    </source>
</evidence>
<dbReference type="PANTHER" id="PTHR30383">
    <property type="entry name" value="THIOESTERASE 1/PROTEASE 1/LYSOPHOSPHOLIPASE L1"/>
    <property type="match status" value="1"/>
</dbReference>
<gene>
    <name evidence="3" type="ORF">RBH19_10050</name>
</gene>
<accession>A0ABU0W865</accession>
<dbReference type="RefSeq" id="WP_306728714.1">
    <property type="nucleotide sequence ID" value="NZ_JAVDDT010000006.1"/>
</dbReference>
<dbReference type="Proteomes" id="UP001239019">
    <property type="component" value="Unassembled WGS sequence"/>
</dbReference>
<dbReference type="InterPro" id="IPR036514">
    <property type="entry name" value="SGNH_hydro_sf"/>
</dbReference>
<feature type="signal peptide" evidence="1">
    <location>
        <begin position="1"/>
        <end position="21"/>
    </location>
</feature>
<dbReference type="InterPro" id="IPR051532">
    <property type="entry name" value="Ester_Hydrolysis_Enzymes"/>
</dbReference>